<gene>
    <name evidence="1" type="ORF">GCK72_023237</name>
</gene>
<proteinExistence type="predicted"/>
<dbReference type="InterPro" id="IPR029058">
    <property type="entry name" value="AB_hydrolase_fold"/>
</dbReference>
<dbReference type="KEGG" id="crq:GCK72_023237"/>
<organism evidence="1 2">
    <name type="scientific">Caenorhabditis remanei</name>
    <name type="common">Caenorhabditis vulgaris</name>
    <dbReference type="NCBI Taxonomy" id="31234"/>
    <lineage>
        <taxon>Eukaryota</taxon>
        <taxon>Metazoa</taxon>
        <taxon>Ecdysozoa</taxon>
        <taxon>Nematoda</taxon>
        <taxon>Chromadorea</taxon>
        <taxon>Rhabditida</taxon>
        <taxon>Rhabditina</taxon>
        <taxon>Rhabditomorpha</taxon>
        <taxon>Rhabditoidea</taxon>
        <taxon>Rhabditidae</taxon>
        <taxon>Peloderinae</taxon>
        <taxon>Caenorhabditis</taxon>
    </lineage>
</organism>
<dbReference type="GeneID" id="9809484"/>
<evidence type="ECO:0000313" key="2">
    <source>
        <dbReference type="Proteomes" id="UP000483820"/>
    </source>
</evidence>
<accession>A0A6A5FVU4</accession>
<dbReference type="Proteomes" id="UP000483820">
    <property type="component" value="Chromosome X"/>
</dbReference>
<comment type="caution">
    <text evidence="1">The sequence shown here is derived from an EMBL/GenBank/DDBJ whole genome shotgun (WGS) entry which is preliminary data.</text>
</comment>
<name>A0A6A5FVU4_CAERE</name>
<dbReference type="RefSeq" id="XP_053578866.1">
    <property type="nucleotide sequence ID" value="XM_053735300.1"/>
</dbReference>
<reference evidence="1 2" key="1">
    <citation type="submission" date="2019-12" db="EMBL/GenBank/DDBJ databases">
        <title>Chromosome-level assembly of the Caenorhabditis remanei genome.</title>
        <authorList>
            <person name="Teterina A.A."/>
            <person name="Willis J.H."/>
            <person name="Phillips P.C."/>
        </authorList>
    </citation>
    <scope>NUCLEOTIDE SEQUENCE [LARGE SCALE GENOMIC DNA]</scope>
    <source>
        <strain evidence="1 2">PX506</strain>
        <tissue evidence="1">Whole organism</tissue>
    </source>
</reference>
<dbReference type="PANTHER" id="PTHR45580:SF7">
    <property type="entry name" value="CARBOXYLESTERASE TYPE B DOMAIN-CONTAINING PROTEIN-RELATED"/>
    <property type="match status" value="1"/>
</dbReference>
<dbReference type="AlphaFoldDB" id="A0A6A5FVU4"/>
<dbReference type="PANTHER" id="PTHR45580">
    <property type="entry name" value="PROTEIN CBG05369"/>
    <property type="match status" value="1"/>
</dbReference>
<dbReference type="SUPFAM" id="SSF53474">
    <property type="entry name" value="alpha/beta-Hydrolases"/>
    <property type="match status" value="1"/>
</dbReference>
<evidence type="ECO:0000313" key="1">
    <source>
        <dbReference type="EMBL" id="KAF1746780.1"/>
    </source>
</evidence>
<protein>
    <submittedName>
        <fullName evidence="1">Uncharacterized protein</fullName>
    </submittedName>
</protein>
<dbReference type="EMBL" id="WUAV01000006">
    <property type="protein sequence ID" value="KAF1746780.1"/>
    <property type="molecule type" value="Genomic_DNA"/>
</dbReference>
<sequence length="108" mass="12129">MKLFQQIIGLSAPGDFGYEELAVESSLFISKKLGCFSGNLTDFDLAPVLNCMRNMNAMDILKMQIQMTDEDGKNFTRIIKGAPFMDLGGKLSEFKKTTPKSAVWYYRA</sequence>
<dbReference type="CTD" id="9809484"/>